<keyword evidence="4" id="KW-0547">Nucleotide-binding</keyword>
<evidence type="ECO:0000256" key="7">
    <source>
        <dbReference type="ARBA" id="ARBA00023146"/>
    </source>
</evidence>
<dbReference type="SUPFAM" id="SSF55681">
    <property type="entry name" value="Class II aaRS and biotin synthetases"/>
    <property type="match status" value="1"/>
</dbReference>
<dbReference type="Pfam" id="PF00587">
    <property type="entry name" value="tRNA-synt_2b"/>
    <property type="match status" value="1"/>
</dbReference>
<dbReference type="InterPro" id="IPR002316">
    <property type="entry name" value="Pro-tRNA-ligase_IIa"/>
</dbReference>
<proteinExistence type="inferred from homology"/>
<dbReference type="PRINTS" id="PR01046">
    <property type="entry name" value="TRNASYNTHPRO"/>
</dbReference>
<evidence type="ECO:0000313" key="12">
    <source>
        <dbReference type="Proteomes" id="UP000663131"/>
    </source>
</evidence>
<dbReference type="PANTHER" id="PTHR42753">
    <property type="entry name" value="MITOCHONDRIAL RIBOSOME PROTEIN L39/PROLYL-TRNA LIGASE FAMILY MEMBER"/>
    <property type="match status" value="1"/>
</dbReference>
<dbReference type="Proteomes" id="UP000663131">
    <property type="component" value="Chromosome 9"/>
</dbReference>
<dbReference type="PROSITE" id="PS50862">
    <property type="entry name" value="AA_TRNA_LIGASE_II"/>
    <property type="match status" value="1"/>
</dbReference>
<evidence type="ECO:0000256" key="5">
    <source>
        <dbReference type="ARBA" id="ARBA00022840"/>
    </source>
</evidence>
<organism evidence="11 12">
    <name type="scientific">Dekkera bruxellensis</name>
    <name type="common">Brettanomyces custersii</name>
    <dbReference type="NCBI Taxonomy" id="5007"/>
    <lineage>
        <taxon>Eukaryota</taxon>
        <taxon>Fungi</taxon>
        <taxon>Dikarya</taxon>
        <taxon>Ascomycota</taxon>
        <taxon>Saccharomycotina</taxon>
        <taxon>Pichiomycetes</taxon>
        <taxon>Pichiales</taxon>
        <taxon>Pichiaceae</taxon>
        <taxon>Brettanomyces</taxon>
    </lineage>
</organism>
<dbReference type="SUPFAM" id="SSF52954">
    <property type="entry name" value="Class II aaRS ABD-related"/>
    <property type="match status" value="1"/>
</dbReference>
<dbReference type="Gene3D" id="3.30.930.10">
    <property type="entry name" value="Bira Bifunctional Protein, Domain 2"/>
    <property type="match status" value="2"/>
</dbReference>
<evidence type="ECO:0000259" key="10">
    <source>
        <dbReference type="PROSITE" id="PS50862"/>
    </source>
</evidence>
<evidence type="ECO:0000256" key="3">
    <source>
        <dbReference type="ARBA" id="ARBA00022598"/>
    </source>
</evidence>
<keyword evidence="6" id="KW-0648">Protein biosynthesis</keyword>
<evidence type="ECO:0000313" key="11">
    <source>
        <dbReference type="EMBL" id="QOU21966.1"/>
    </source>
</evidence>
<evidence type="ECO:0000256" key="8">
    <source>
        <dbReference type="ARBA" id="ARBA00029731"/>
    </source>
</evidence>
<dbReference type="GO" id="GO:0005524">
    <property type="term" value="F:ATP binding"/>
    <property type="evidence" value="ECO:0007669"/>
    <property type="project" value="UniProtKB-KW"/>
</dbReference>
<protein>
    <recommendedName>
        <fullName evidence="2">proline--tRNA ligase</fullName>
        <ecNumber evidence="2">6.1.1.15</ecNumber>
    </recommendedName>
    <alternativeName>
        <fullName evidence="8">Prolyl-tRNA synthetase</fullName>
    </alternativeName>
</protein>
<name>A0A871R9N8_DEKBR</name>
<dbReference type="AlphaFoldDB" id="A0A871R9N8"/>
<dbReference type="OrthoDB" id="10267474at2759"/>
<dbReference type="InterPro" id="IPR045864">
    <property type="entry name" value="aa-tRNA-synth_II/BPL/LPL"/>
</dbReference>
<dbReference type="InterPro" id="IPR002314">
    <property type="entry name" value="aa-tRNA-synt_IIb"/>
</dbReference>
<gene>
    <name evidence="11" type="ORF">BRETT_002130</name>
</gene>
<dbReference type="InterPro" id="IPR036621">
    <property type="entry name" value="Anticodon-bd_dom_sf"/>
</dbReference>
<dbReference type="EMBL" id="CP063137">
    <property type="protein sequence ID" value="QOU21966.1"/>
    <property type="molecule type" value="Genomic_DNA"/>
</dbReference>
<reference evidence="11" key="2">
    <citation type="journal article" name="BMC Genomics">
        <title>New genome assemblies reveal patterns of domestication and adaptation across Brettanomyces (Dekkera) species.</title>
        <authorList>
            <person name="Roach M.J."/>
            <person name="Borneman A.R."/>
        </authorList>
    </citation>
    <scope>NUCLEOTIDE SEQUENCE</scope>
    <source>
        <strain evidence="11">UCD 2041</strain>
    </source>
</reference>
<dbReference type="GO" id="GO:0006433">
    <property type="term" value="P:prolyl-tRNA aminoacylation"/>
    <property type="evidence" value="ECO:0007669"/>
    <property type="project" value="InterPro"/>
</dbReference>
<keyword evidence="7" id="KW-0030">Aminoacyl-tRNA synthetase</keyword>
<dbReference type="GO" id="GO:0005739">
    <property type="term" value="C:mitochondrion"/>
    <property type="evidence" value="ECO:0007669"/>
    <property type="project" value="TreeGrafter"/>
</dbReference>
<evidence type="ECO:0000256" key="2">
    <source>
        <dbReference type="ARBA" id="ARBA00012831"/>
    </source>
</evidence>
<dbReference type="InterPro" id="IPR006195">
    <property type="entry name" value="aa-tRNA-synth_II"/>
</dbReference>
<dbReference type="PANTHER" id="PTHR42753:SF2">
    <property type="entry name" value="PROLINE--TRNA LIGASE"/>
    <property type="match status" value="1"/>
</dbReference>
<evidence type="ECO:0000256" key="6">
    <source>
        <dbReference type="ARBA" id="ARBA00022917"/>
    </source>
</evidence>
<accession>A0A871R9N8</accession>
<comment type="catalytic activity">
    <reaction evidence="9">
        <text>tRNA(Pro) + L-proline + ATP = L-prolyl-tRNA(Pro) + AMP + diphosphate</text>
        <dbReference type="Rhea" id="RHEA:14305"/>
        <dbReference type="Rhea" id="RHEA-COMP:9700"/>
        <dbReference type="Rhea" id="RHEA-COMP:9702"/>
        <dbReference type="ChEBI" id="CHEBI:30616"/>
        <dbReference type="ChEBI" id="CHEBI:33019"/>
        <dbReference type="ChEBI" id="CHEBI:60039"/>
        <dbReference type="ChEBI" id="CHEBI:78442"/>
        <dbReference type="ChEBI" id="CHEBI:78532"/>
        <dbReference type="ChEBI" id="CHEBI:456215"/>
        <dbReference type="EC" id="6.1.1.15"/>
    </reaction>
</comment>
<dbReference type="Gene3D" id="3.40.50.800">
    <property type="entry name" value="Anticodon-binding domain"/>
    <property type="match status" value="1"/>
</dbReference>
<dbReference type="GO" id="GO:0004827">
    <property type="term" value="F:proline-tRNA ligase activity"/>
    <property type="evidence" value="ECO:0007669"/>
    <property type="project" value="UniProtKB-EC"/>
</dbReference>
<dbReference type="EC" id="6.1.1.15" evidence="2"/>
<dbReference type="GeneID" id="64574054"/>
<evidence type="ECO:0000256" key="4">
    <source>
        <dbReference type="ARBA" id="ARBA00022741"/>
    </source>
</evidence>
<keyword evidence="3" id="KW-0436">Ligase</keyword>
<keyword evidence="5" id="KW-0067">ATP-binding</keyword>
<comment type="similarity">
    <text evidence="1">Belongs to the class-II aminoacyl-tRNA synthetase family.</text>
</comment>
<evidence type="ECO:0000256" key="9">
    <source>
        <dbReference type="ARBA" id="ARBA00047671"/>
    </source>
</evidence>
<evidence type="ECO:0000256" key="1">
    <source>
        <dbReference type="ARBA" id="ARBA00008226"/>
    </source>
</evidence>
<dbReference type="RefSeq" id="XP_041138459.1">
    <property type="nucleotide sequence ID" value="XM_041280668.1"/>
</dbReference>
<dbReference type="InterPro" id="IPR050062">
    <property type="entry name" value="Pro-tRNA_synthetase"/>
</dbReference>
<sequence length="577" mass="64973">MFSSNLFVVSNSFKSLISRTSARSISLFSSPGFKLSKSDIKQLTTTQLLVKLGYIRQPHAGITQWLPLGLKTLRNIEGLIRKKLDDAGVIEVSLSSLSHSVLWQKTNRWANDELYKLNEDYCLAATAEEDITALVKEYAQSYKNLPLQVYQINRKYRDEKRARGGLLRGREFIMKDAYSFDVNKDEALKSFKKFNEIYLSIFKSLRIPFLKANADAGSIGGDLSYEWHFLSDKGEDTLFICDNCGTAGNVEKVRPYVDLNAQSAAKAQMTYFLTTGGSLAVFYYPSDRKLNLKLFESLNLVHLNSKFRDQKKIVEVFQQKQRASGGWTNVIIVYDVGCGQNTTYPKLAVKADPKFTTVFKSLDITDVKEDDLCPACNGKGHLHSKKGIEVGHTFYLGKKYSVPLDAKFSDKNGKMRYYDMGCYGIGVSRLLGSIAEVLRDDKGLKWPAIIAPFHVSIIQVGKSSDRSTDCDQKLNELIKKLQSLHIDARFGNGNFTFAQNMRVSKALGIPLQIIVGKTYPKLEIEIRGNVYGDTGKHELEARADELGVVHTERNGFEKYLVDIEHADKAIELLLKDM</sequence>
<reference evidence="11" key="1">
    <citation type="submission" date="2020-10" db="EMBL/GenBank/DDBJ databases">
        <authorList>
            <person name="Palmer J.M."/>
        </authorList>
    </citation>
    <scope>NUCLEOTIDE SEQUENCE</scope>
    <source>
        <strain evidence="11">UCD 2041</strain>
    </source>
</reference>
<feature type="domain" description="Aminoacyl-transfer RNA synthetases class-II family profile" evidence="10">
    <location>
        <begin position="69"/>
        <end position="447"/>
    </location>
</feature>
<dbReference type="KEGG" id="bbrx:BRETT_002130"/>